<dbReference type="PANTHER" id="PTHR30026:SF20">
    <property type="entry name" value="OUTER MEMBRANE PROTEIN TOLC"/>
    <property type="match status" value="1"/>
</dbReference>
<gene>
    <name evidence="7" type="ORF">EA58_14505</name>
</gene>
<dbReference type="EMBL" id="JMIB01000027">
    <property type="protein sequence ID" value="KDM90963.1"/>
    <property type="molecule type" value="Genomic_DNA"/>
</dbReference>
<sequence length="411" mass="46288">MKIKVIAAAVAVFCLNSGAAFADTSLNDYIEQSIGNSFRIKSLMSQYDVEKIRLEQEDKYYLPSFKIDHTTKTHMEDGPEEVGINPWDNRKHESNVNLRSNIWRDNHNDVYSMLASKADAAGMNVDIEKSNIRAQITTSVYNISLYESLIREGEDILAKAKKIDADIRDKVKGGLAKASDSTTAEVLITDMENAILATKLKIKQLRLNLEQVSGIPYPKDMAVDLTTVDALIGKKAVGDVQNNKSLRKKALEVQAANKAIDTADNWMSVDLYAKTKADNLTLSRSESEVGIMVTLDLFNPANYWKDKTATSQYKSEQYMLDQMREDLKLSLESQLSILDSNRRLLESQEASITIKRDLIQERQNEYQINVTSLYELIQAWNGYYLAIQQKTDTEATLVNTMLSIDVLTGDI</sequence>
<evidence type="ECO:0000256" key="2">
    <source>
        <dbReference type="ARBA" id="ARBA00022452"/>
    </source>
</evidence>
<keyword evidence="4" id="KW-0472">Membrane</keyword>
<organism evidence="7 8">
    <name type="scientific">Photobacterium galatheae</name>
    <dbReference type="NCBI Taxonomy" id="1654360"/>
    <lineage>
        <taxon>Bacteria</taxon>
        <taxon>Pseudomonadati</taxon>
        <taxon>Pseudomonadota</taxon>
        <taxon>Gammaproteobacteria</taxon>
        <taxon>Vibrionales</taxon>
        <taxon>Vibrionaceae</taxon>
        <taxon>Photobacterium</taxon>
    </lineage>
</organism>
<keyword evidence="3" id="KW-0812">Transmembrane</keyword>
<keyword evidence="5" id="KW-0998">Cell outer membrane</keyword>
<evidence type="ECO:0000256" key="6">
    <source>
        <dbReference type="SAM" id="SignalP"/>
    </source>
</evidence>
<evidence type="ECO:0000256" key="1">
    <source>
        <dbReference type="ARBA" id="ARBA00004442"/>
    </source>
</evidence>
<dbReference type="PANTHER" id="PTHR30026">
    <property type="entry name" value="OUTER MEMBRANE PROTEIN TOLC"/>
    <property type="match status" value="1"/>
</dbReference>
<dbReference type="AlphaFoldDB" id="A0A066RU95"/>
<evidence type="ECO:0000256" key="3">
    <source>
        <dbReference type="ARBA" id="ARBA00022692"/>
    </source>
</evidence>
<reference evidence="7 8" key="1">
    <citation type="submission" date="2014-04" db="EMBL/GenBank/DDBJ databases">
        <title>Draft genome sequence of Photobacterium halotolerans S2753: a solonamide, ngercheumicin and holomycin producer.</title>
        <authorList>
            <person name="Machado H.R."/>
            <person name="Gram L."/>
        </authorList>
    </citation>
    <scope>NUCLEOTIDE SEQUENCE [LARGE SCALE GENOMIC DNA]</scope>
    <source>
        <strain evidence="7 8">S2753</strain>
    </source>
</reference>
<dbReference type="GO" id="GO:1990281">
    <property type="term" value="C:efflux pump complex"/>
    <property type="evidence" value="ECO:0007669"/>
    <property type="project" value="TreeGrafter"/>
</dbReference>
<accession>A0A066RU95</accession>
<comment type="subcellular location">
    <subcellularLocation>
        <location evidence="1">Cell outer membrane</location>
    </subcellularLocation>
</comment>
<name>A0A066RU95_9GAMM</name>
<dbReference type="GO" id="GO:0009279">
    <property type="term" value="C:cell outer membrane"/>
    <property type="evidence" value="ECO:0007669"/>
    <property type="project" value="UniProtKB-SubCell"/>
</dbReference>
<dbReference type="STRING" id="1654360.EA58_14505"/>
<dbReference type="GO" id="GO:0015562">
    <property type="term" value="F:efflux transmembrane transporter activity"/>
    <property type="evidence" value="ECO:0007669"/>
    <property type="project" value="InterPro"/>
</dbReference>
<dbReference type="GO" id="GO:0015288">
    <property type="term" value="F:porin activity"/>
    <property type="evidence" value="ECO:0007669"/>
    <property type="project" value="TreeGrafter"/>
</dbReference>
<comment type="caution">
    <text evidence="7">The sequence shown here is derived from an EMBL/GenBank/DDBJ whole genome shotgun (WGS) entry which is preliminary data.</text>
</comment>
<evidence type="ECO:0000256" key="5">
    <source>
        <dbReference type="ARBA" id="ARBA00023237"/>
    </source>
</evidence>
<evidence type="ECO:0000313" key="8">
    <source>
        <dbReference type="Proteomes" id="UP000027192"/>
    </source>
</evidence>
<dbReference type="OrthoDB" id="9922751at2"/>
<feature type="chain" id="PRO_5001629714" evidence="6">
    <location>
        <begin position="23"/>
        <end position="411"/>
    </location>
</feature>
<keyword evidence="8" id="KW-1185">Reference proteome</keyword>
<evidence type="ECO:0000313" key="7">
    <source>
        <dbReference type="EMBL" id="KDM90963.1"/>
    </source>
</evidence>
<dbReference type="Gene3D" id="1.20.1600.10">
    <property type="entry name" value="Outer membrane efflux proteins (OEP)"/>
    <property type="match status" value="1"/>
</dbReference>
<dbReference type="SUPFAM" id="SSF56954">
    <property type="entry name" value="Outer membrane efflux proteins (OEP)"/>
    <property type="match status" value="1"/>
</dbReference>
<feature type="signal peptide" evidence="6">
    <location>
        <begin position="1"/>
        <end position="22"/>
    </location>
</feature>
<proteinExistence type="predicted"/>
<dbReference type="RefSeq" id="WP_036753927.1">
    <property type="nucleotide sequence ID" value="NZ_JAGSGC010000004.1"/>
</dbReference>
<dbReference type="Proteomes" id="UP000027192">
    <property type="component" value="Unassembled WGS sequence"/>
</dbReference>
<protein>
    <submittedName>
        <fullName evidence="7">Uncharacterized protein</fullName>
    </submittedName>
</protein>
<evidence type="ECO:0000256" key="4">
    <source>
        <dbReference type="ARBA" id="ARBA00023136"/>
    </source>
</evidence>
<keyword evidence="6" id="KW-0732">Signal</keyword>
<dbReference type="InterPro" id="IPR051906">
    <property type="entry name" value="TolC-like"/>
</dbReference>
<keyword evidence="2" id="KW-1134">Transmembrane beta strand</keyword>